<evidence type="ECO:0000256" key="2">
    <source>
        <dbReference type="SAM" id="MobiDB-lite"/>
    </source>
</evidence>
<proteinExistence type="predicted"/>
<dbReference type="GeneID" id="37007063"/>
<feature type="compositionally biased region" description="Polar residues" evidence="2">
    <location>
        <begin position="53"/>
        <end position="65"/>
    </location>
</feature>
<sequence>MSDDAEDFESINLASVAIDTRPLSSLGTVPESSDDGLDPHDFLTSNQNELVSESVLSDKNATDTTVPADEAIRSGSLSTSHLYESTLKDSMSPSLLQGDDLSHYDPENGWQTQQDNDQLLQFLSNQSEALKKEMRRDLKIHKDFIAEGSDCKQIREMIGNRFLQMSENYFSLNEIYNKESSSLRGFLQHIEKWDMKRSKILNRVRSIKSDKHNFGVKLADLLHKRNDIDAEIEELEDRLRVLRGNKAAVDTEIDEASSVLESKSAKYVNLFRELEKQGESVLSGFLFSSGLPQTDLQVLLKKKPVDAAFRFNGPDLDSKPSVAKKQSTQVSEGKQAPPSQPQKSTQKPPPPPSQAMGAQAFEVPEEEIPNYEEKTPYEKGFEKGNEQLAKVRETMSAFMESWFARKSEQKLRYKSVDDQSNTITDKIDLDPIVELLSHRIKAFEDLAVVSSKLSAELHNDGESWRSISSTLSSKEDKLLDLLSHSKAMNKEVKNVLHSSFTALKHEYDDRKGDQSTDRTTYLPILLYRELKAVASALDSIGGDPSYSSRISSVDSSVHEESLEMSTSVKPLSKFTMTNYGYRPTPTTVVDTITENAGGRNAETSKSPYERSTKDLKNE</sequence>
<dbReference type="AlphaFoldDB" id="A0A2V1AQ90"/>
<keyword evidence="1" id="KW-0175">Coiled coil</keyword>
<feature type="region of interest" description="Disordered" evidence="2">
    <location>
        <begin position="594"/>
        <end position="618"/>
    </location>
</feature>
<evidence type="ECO:0000313" key="4">
    <source>
        <dbReference type="Proteomes" id="UP000244309"/>
    </source>
</evidence>
<dbReference type="VEuPathDB" id="FungiDB:CXQ85_001732"/>
<name>A0A2V1AQ90_9ASCO</name>
<feature type="compositionally biased region" description="Basic and acidic residues" evidence="2">
    <location>
        <begin position="607"/>
        <end position="618"/>
    </location>
</feature>
<feature type="coiled-coil region" evidence="1">
    <location>
        <begin position="218"/>
        <end position="252"/>
    </location>
</feature>
<feature type="compositionally biased region" description="Low complexity" evidence="2">
    <location>
        <begin position="334"/>
        <end position="346"/>
    </location>
</feature>
<dbReference type="STRING" id="45357.A0A2V1AQ90"/>
<feature type="region of interest" description="Disordered" evidence="2">
    <location>
        <begin position="53"/>
        <end position="72"/>
    </location>
</feature>
<dbReference type="EMBL" id="PKFO01000003">
    <property type="protein sequence ID" value="PVH19955.1"/>
    <property type="molecule type" value="Genomic_DNA"/>
</dbReference>
<organism evidence="3 4">
    <name type="scientific">Candidozyma haemuli</name>
    <dbReference type="NCBI Taxonomy" id="45357"/>
    <lineage>
        <taxon>Eukaryota</taxon>
        <taxon>Fungi</taxon>
        <taxon>Dikarya</taxon>
        <taxon>Ascomycota</taxon>
        <taxon>Saccharomycotina</taxon>
        <taxon>Pichiomycetes</taxon>
        <taxon>Metschnikowiaceae</taxon>
        <taxon>Candidozyma</taxon>
    </lineage>
</organism>
<dbReference type="OrthoDB" id="3993941at2759"/>
<feature type="region of interest" description="Disordered" evidence="2">
    <location>
        <begin position="24"/>
        <end position="44"/>
    </location>
</feature>
<keyword evidence="4" id="KW-1185">Reference proteome</keyword>
<protein>
    <recommendedName>
        <fullName evidence="5">Autophagy-related protein 28</fullName>
    </recommendedName>
</protein>
<dbReference type="Proteomes" id="UP000244309">
    <property type="component" value="Unassembled WGS sequence"/>
</dbReference>
<accession>A0A2V1AQ90</accession>
<reference evidence="3 4" key="1">
    <citation type="submission" date="2017-12" db="EMBL/GenBank/DDBJ databases">
        <title>Genome Sequence of a Multidrug-Resistant Candida haemulonii Isolate from a Patient with Chronic Leg Ulcers in Israel.</title>
        <authorList>
            <person name="Chow N.A."/>
            <person name="Gade L."/>
            <person name="Batra D."/>
            <person name="Rowe L.A."/>
            <person name="Ben-Ami R."/>
            <person name="Loparev V.N."/>
            <person name="Litvintseva A.P."/>
        </authorList>
    </citation>
    <scope>NUCLEOTIDE SEQUENCE [LARGE SCALE GENOMIC DNA]</scope>
    <source>
        <strain evidence="3 4">B11899</strain>
    </source>
</reference>
<comment type="caution">
    <text evidence="3">The sequence shown here is derived from an EMBL/GenBank/DDBJ whole genome shotgun (WGS) entry which is preliminary data.</text>
</comment>
<feature type="region of interest" description="Disordered" evidence="2">
    <location>
        <begin position="311"/>
        <end position="357"/>
    </location>
</feature>
<evidence type="ECO:0000256" key="1">
    <source>
        <dbReference type="SAM" id="Coils"/>
    </source>
</evidence>
<evidence type="ECO:0008006" key="5">
    <source>
        <dbReference type="Google" id="ProtNLM"/>
    </source>
</evidence>
<evidence type="ECO:0000313" key="3">
    <source>
        <dbReference type="EMBL" id="PVH19955.1"/>
    </source>
</evidence>
<gene>
    <name evidence="3" type="ORF">CXQ85_001732</name>
</gene>
<feature type="region of interest" description="Disordered" evidence="2">
    <location>
        <begin position="89"/>
        <end position="110"/>
    </location>
</feature>
<dbReference type="RefSeq" id="XP_025340895.1">
    <property type="nucleotide sequence ID" value="XM_025485430.1"/>
</dbReference>